<accession>A0ABX1XPX0</accession>
<dbReference type="EMBL" id="WHOA01000006">
    <property type="protein sequence ID" value="NOU70021.1"/>
    <property type="molecule type" value="Genomic_DNA"/>
</dbReference>
<dbReference type="CDD" id="cd12912">
    <property type="entry name" value="PDC2_MCP_like"/>
    <property type="match status" value="1"/>
</dbReference>
<organism evidence="15 16">
    <name type="scientific">Paenibacillus phytorum</name>
    <dbReference type="NCBI Taxonomy" id="2654977"/>
    <lineage>
        <taxon>Bacteria</taxon>
        <taxon>Bacillati</taxon>
        <taxon>Bacillota</taxon>
        <taxon>Bacilli</taxon>
        <taxon>Bacillales</taxon>
        <taxon>Paenibacillaceae</taxon>
        <taxon>Paenibacillus</taxon>
    </lineage>
</organism>
<sequence length="593" mass="67075">MFFSLRSRLMAVFSILLILPFAALAYILSEEATKTIKASIESSTAQTIEQFASHVVTLLTQVEDTGNQVVSSRTTQEWLTVHLNPDNTIQERVLTKQRLREYFSSYAVNNSNGISISAFAEDAGGLWTQDRTYKNSEWFTAFMTEGKRWTTAHKDIDQSDEFMRARSINSFLFPLVQLQSLKNVGFIKVNYPTTLLRNAIEKIRVGKTGKVILLTSEGNSVLDQNISEHGDILRSGLEQIDKRFEEETSGIFPIEDKGSTNLLFFRKLPAQNWTIVGTVPEGELYEKITHIRQTMLLVTALLLILAMLTAFWLSAGITKPLSVMGKAMKHVQRGEFNQALHVMPKVREGHSEVGYVTGVFEQMTHRLRYLIETEFETNLRRKNAEYKALLLQINPHFYNNTLEIISGLAAMKREDLVMDATEALGKMMRYSLNMNSDLVRVAEEMSYIRDYLFILHLRHEERLQVVIEEDPAADDVMIAKFIIQPLVENAVKYSLEKAGVAQVTLRTLVQDERLLICVKDNGIGMSSELVQDLQAEIKTGDSVAILSSEGQSIGLRNVLSRCRLNYGEQFHLGLQSGLGEGTELTLYLPLLRS</sequence>
<dbReference type="Gene3D" id="6.10.340.10">
    <property type="match status" value="1"/>
</dbReference>
<dbReference type="SUPFAM" id="SSF55874">
    <property type="entry name" value="ATPase domain of HSP90 chaperone/DNA topoisomerase II/histidine kinase"/>
    <property type="match status" value="1"/>
</dbReference>
<dbReference type="Gene3D" id="3.30.450.20">
    <property type="entry name" value="PAS domain"/>
    <property type="match status" value="1"/>
</dbReference>
<keyword evidence="10" id="KW-0902">Two-component regulatory system</keyword>
<evidence type="ECO:0000256" key="8">
    <source>
        <dbReference type="ARBA" id="ARBA00022777"/>
    </source>
</evidence>
<evidence type="ECO:0000256" key="11">
    <source>
        <dbReference type="ARBA" id="ARBA00023136"/>
    </source>
</evidence>
<reference evidence="15 16" key="1">
    <citation type="submission" date="2019-10" db="EMBL/GenBank/DDBJ databases">
        <title>Description of Paenibacillus terrestris sp. nov.</title>
        <authorList>
            <person name="Carlier A."/>
            <person name="Qi S."/>
        </authorList>
    </citation>
    <scope>NUCLEOTIDE SEQUENCE [LARGE SCALE GENOMIC DNA]</scope>
    <source>
        <strain evidence="15 16">LMG 31458</strain>
    </source>
</reference>
<dbReference type="PANTHER" id="PTHR34220">
    <property type="entry name" value="SENSOR HISTIDINE KINASE YPDA"/>
    <property type="match status" value="1"/>
</dbReference>
<keyword evidence="9" id="KW-0067">ATP-binding</keyword>
<dbReference type="PRINTS" id="PR00344">
    <property type="entry name" value="BCTRLSENSOR"/>
</dbReference>
<feature type="domain" description="HAMP" evidence="14">
    <location>
        <begin position="315"/>
        <end position="372"/>
    </location>
</feature>
<keyword evidence="12" id="KW-0812">Transmembrane</keyword>
<keyword evidence="8" id="KW-0418">Kinase</keyword>
<protein>
    <recommendedName>
        <fullName evidence="3">histidine kinase</fullName>
        <ecNumber evidence="3">2.7.13.3</ecNumber>
    </recommendedName>
</protein>
<dbReference type="EC" id="2.7.13.3" evidence="3"/>
<dbReference type="SMART" id="SM00304">
    <property type="entry name" value="HAMP"/>
    <property type="match status" value="1"/>
</dbReference>
<keyword evidence="5" id="KW-0597">Phosphoprotein</keyword>
<evidence type="ECO:0000256" key="6">
    <source>
        <dbReference type="ARBA" id="ARBA00022679"/>
    </source>
</evidence>
<comment type="catalytic activity">
    <reaction evidence="1">
        <text>ATP + protein L-histidine = ADP + protein N-phospho-L-histidine.</text>
        <dbReference type="EC" id="2.7.13.3"/>
    </reaction>
</comment>
<keyword evidence="11 12" id="KW-0472">Membrane</keyword>
<feature type="transmembrane region" description="Helical" evidence="12">
    <location>
        <begin position="295"/>
        <end position="318"/>
    </location>
</feature>
<dbReference type="InterPro" id="IPR050640">
    <property type="entry name" value="Bact_2-comp_sensor_kinase"/>
</dbReference>
<evidence type="ECO:0000256" key="12">
    <source>
        <dbReference type="SAM" id="Phobius"/>
    </source>
</evidence>
<keyword evidence="6" id="KW-0808">Transferase</keyword>
<dbReference type="InterPro" id="IPR003660">
    <property type="entry name" value="HAMP_dom"/>
</dbReference>
<keyword evidence="12" id="KW-1133">Transmembrane helix</keyword>
<dbReference type="PROSITE" id="PS50885">
    <property type="entry name" value="HAMP"/>
    <property type="match status" value="1"/>
</dbReference>
<keyword evidence="4" id="KW-1003">Cell membrane</keyword>
<evidence type="ECO:0000256" key="1">
    <source>
        <dbReference type="ARBA" id="ARBA00000085"/>
    </source>
</evidence>
<evidence type="ECO:0000313" key="16">
    <source>
        <dbReference type="Proteomes" id="UP000616779"/>
    </source>
</evidence>
<evidence type="ECO:0000256" key="5">
    <source>
        <dbReference type="ARBA" id="ARBA00022553"/>
    </source>
</evidence>
<gene>
    <name evidence="15" type="ORF">GC098_00975</name>
</gene>
<evidence type="ECO:0000256" key="4">
    <source>
        <dbReference type="ARBA" id="ARBA00022475"/>
    </source>
</evidence>
<dbReference type="InterPro" id="IPR036890">
    <property type="entry name" value="HATPase_C_sf"/>
</dbReference>
<dbReference type="InterPro" id="IPR003594">
    <property type="entry name" value="HATPase_dom"/>
</dbReference>
<evidence type="ECO:0000256" key="10">
    <source>
        <dbReference type="ARBA" id="ARBA00023012"/>
    </source>
</evidence>
<evidence type="ECO:0000256" key="2">
    <source>
        <dbReference type="ARBA" id="ARBA00004651"/>
    </source>
</evidence>
<dbReference type="InterPro" id="IPR004358">
    <property type="entry name" value="Sig_transdc_His_kin-like_C"/>
</dbReference>
<dbReference type="SMART" id="SM00387">
    <property type="entry name" value="HATPase_c"/>
    <property type="match status" value="1"/>
</dbReference>
<dbReference type="Gene3D" id="3.30.565.10">
    <property type="entry name" value="Histidine kinase-like ATPase, C-terminal domain"/>
    <property type="match status" value="1"/>
</dbReference>
<keyword evidence="16" id="KW-1185">Reference proteome</keyword>
<dbReference type="Pfam" id="PF06580">
    <property type="entry name" value="His_kinase"/>
    <property type="match status" value="1"/>
</dbReference>
<comment type="subcellular location">
    <subcellularLocation>
        <location evidence="2">Cell membrane</location>
        <topology evidence="2">Multi-pass membrane protein</topology>
    </subcellularLocation>
</comment>
<dbReference type="Proteomes" id="UP000616779">
    <property type="component" value="Unassembled WGS sequence"/>
</dbReference>
<name>A0ABX1XPX0_9BACL</name>
<dbReference type="PROSITE" id="PS50109">
    <property type="entry name" value="HIS_KIN"/>
    <property type="match status" value="1"/>
</dbReference>
<proteinExistence type="predicted"/>
<dbReference type="CDD" id="cd06225">
    <property type="entry name" value="HAMP"/>
    <property type="match status" value="1"/>
</dbReference>
<evidence type="ECO:0000256" key="7">
    <source>
        <dbReference type="ARBA" id="ARBA00022741"/>
    </source>
</evidence>
<dbReference type="PANTHER" id="PTHR34220:SF7">
    <property type="entry name" value="SENSOR HISTIDINE KINASE YPDA"/>
    <property type="match status" value="1"/>
</dbReference>
<evidence type="ECO:0000259" key="13">
    <source>
        <dbReference type="PROSITE" id="PS50109"/>
    </source>
</evidence>
<dbReference type="Pfam" id="PF02518">
    <property type="entry name" value="HATPase_c"/>
    <property type="match status" value="1"/>
</dbReference>
<evidence type="ECO:0000259" key="14">
    <source>
        <dbReference type="PROSITE" id="PS50885"/>
    </source>
</evidence>
<evidence type="ECO:0000313" key="15">
    <source>
        <dbReference type="EMBL" id="NOU70021.1"/>
    </source>
</evidence>
<evidence type="ECO:0000256" key="9">
    <source>
        <dbReference type="ARBA" id="ARBA00022840"/>
    </source>
</evidence>
<evidence type="ECO:0000256" key="3">
    <source>
        <dbReference type="ARBA" id="ARBA00012438"/>
    </source>
</evidence>
<dbReference type="InterPro" id="IPR010559">
    <property type="entry name" value="Sig_transdc_His_kin_internal"/>
</dbReference>
<dbReference type="InterPro" id="IPR005467">
    <property type="entry name" value="His_kinase_dom"/>
</dbReference>
<comment type="caution">
    <text evidence="15">The sequence shown here is derived from an EMBL/GenBank/DDBJ whole genome shotgun (WGS) entry which is preliminary data.</text>
</comment>
<feature type="domain" description="Histidine kinase" evidence="13">
    <location>
        <begin position="482"/>
        <end position="592"/>
    </location>
</feature>
<keyword evidence="7" id="KW-0547">Nucleotide-binding</keyword>